<dbReference type="PROSITE" id="PS50118">
    <property type="entry name" value="HMG_BOX_2"/>
    <property type="match status" value="2"/>
</dbReference>
<keyword evidence="3" id="KW-0175">Coiled coil</keyword>
<evidence type="ECO:0000313" key="6">
    <source>
        <dbReference type="EMBL" id="KIM20259.1"/>
    </source>
</evidence>
<evidence type="ECO:0000256" key="4">
    <source>
        <dbReference type="SAM" id="MobiDB-lite"/>
    </source>
</evidence>
<evidence type="ECO:0000313" key="7">
    <source>
        <dbReference type="Proteomes" id="UP000054097"/>
    </source>
</evidence>
<keyword evidence="7" id="KW-1185">Reference proteome</keyword>
<feature type="DNA-binding region" description="HMG box" evidence="2">
    <location>
        <begin position="553"/>
        <end position="623"/>
    </location>
</feature>
<dbReference type="GO" id="GO:0005634">
    <property type="term" value="C:nucleus"/>
    <property type="evidence" value="ECO:0007669"/>
    <property type="project" value="UniProtKB-UniRule"/>
</dbReference>
<evidence type="ECO:0000259" key="5">
    <source>
        <dbReference type="PROSITE" id="PS50118"/>
    </source>
</evidence>
<dbReference type="HOGENOM" id="CLU_333220_0_0_1"/>
<dbReference type="PANTHER" id="PTHR48112">
    <property type="entry name" value="HIGH MOBILITY GROUP PROTEIN DSP1"/>
    <property type="match status" value="1"/>
</dbReference>
<feature type="compositionally biased region" description="Polar residues" evidence="4">
    <location>
        <begin position="363"/>
        <end position="376"/>
    </location>
</feature>
<protein>
    <recommendedName>
        <fullName evidence="5">HMG box domain-containing protein</fullName>
    </recommendedName>
</protein>
<reference evidence="6 7" key="1">
    <citation type="submission" date="2014-04" db="EMBL/GenBank/DDBJ databases">
        <authorList>
            <consortium name="DOE Joint Genome Institute"/>
            <person name="Kuo A."/>
            <person name="Zuccaro A."/>
            <person name="Kohler A."/>
            <person name="Nagy L.G."/>
            <person name="Floudas D."/>
            <person name="Copeland A."/>
            <person name="Barry K.W."/>
            <person name="Cichocki N."/>
            <person name="Veneault-Fourrey C."/>
            <person name="LaButti K."/>
            <person name="Lindquist E.A."/>
            <person name="Lipzen A."/>
            <person name="Lundell T."/>
            <person name="Morin E."/>
            <person name="Murat C."/>
            <person name="Sun H."/>
            <person name="Tunlid A."/>
            <person name="Henrissat B."/>
            <person name="Grigoriev I.V."/>
            <person name="Hibbett D.S."/>
            <person name="Martin F."/>
            <person name="Nordberg H.P."/>
            <person name="Cantor M.N."/>
            <person name="Hua S.X."/>
        </authorList>
    </citation>
    <scope>NUCLEOTIDE SEQUENCE [LARGE SCALE GENOMIC DNA]</scope>
    <source>
        <strain evidence="6 7">MAFF 305830</strain>
    </source>
</reference>
<dbReference type="AlphaFoldDB" id="A0A0C3AJM1"/>
<feature type="region of interest" description="Disordered" evidence="4">
    <location>
        <begin position="346"/>
        <end position="376"/>
    </location>
</feature>
<dbReference type="SMART" id="SM00398">
    <property type="entry name" value="HMG"/>
    <property type="match status" value="2"/>
</dbReference>
<feature type="compositionally biased region" description="Basic residues" evidence="4">
    <location>
        <begin position="813"/>
        <end position="822"/>
    </location>
</feature>
<feature type="region of interest" description="Disordered" evidence="4">
    <location>
        <begin position="502"/>
        <end position="523"/>
    </location>
</feature>
<dbReference type="Pfam" id="PF09011">
    <property type="entry name" value="HMG_box_2"/>
    <property type="match status" value="1"/>
</dbReference>
<feature type="DNA-binding region" description="HMG box" evidence="2">
    <location>
        <begin position="658"/>
        <end position="730"/>
    </location>
</feature>
<feature type="domain" description="HMG box" evidence="5">
    <location>
        <begin position="658"/>
        <end position="730"/>
    </location>
</feature>
<dbReference type="GO" id="GO:0003677">
    <property type="term" value="F:DNA binding"/>
    <property type="evidence" value="ECO:0007669"/>
    <property type="project" value="UniProtKB-UniRule"/>
</dbReference>
<dbReference type="PANTHER" id="PTHR48112:SF22">
    <property type="entry name" value="MITOCHONDRIAL TRANSCRIPTION FACTOR A, ISOFORM B"/>
    <property type="match status" value="1"/>
</dbReference>
<dbReference type="Gene3D" id="1.10.30.10">
    <property type="entry name" value="High mobility group box domain"/>
    <property type="match status" value="2"/>
</dbReference>
<dbReference type="InterPro" id="IPR009071">
    <property type="entry name" value="HMG_box_dom"/>
</dbReference>
<keyword evidence="2" id="KW-0539">Nucleus</keyword>
<evidence type="ECO:0000256" key="3">
    <source>
        <dbReference type="SAM" id="Coils"/>
    </source>
</evidence>
<keyword evidence="1 2" id="KW-0238">DNA-binding</keyword>
<accession>A0A0C3AJM1</accession>
<dbReference type="InterPro" id="IPR050342">
    <property type="entry name" value="HMGB"/>
</dbReference>
<organism evidence="6 7">
    <name type="scientific">Serendipita vermifera MAFF 305830</name>
    <dbReference type="NCBI Taxonomy" id="933852"/>
    <lineage>
        <taxon>Eukaryota</taxon>
        <taxon>Fungi</taxon>
        <taxon>Dikarya</taxon>
        <taxon>Basidiomycota</taxon>
        <taxon>Agaricomycotina</taxon>
        <taxon>Agaricomycetes</taxon>
        <taxon>Sebacinales</taxon>
        <taxon>Serendipitaceae</taxon>
        <taxon>Serendipita</taxon>
    </lineage>
</organism>
<proteinExistence type="predicted"/>
<sequence>MRGLASASPLVLVAADFYLSSRGFIRKFDLDRHKRSYCHISKSRNDIQARASSHPYLRETPNELSKPRPDRMKVLKTLSESPMIFGEAFDIGEDKDKDKDKVLDKDKEAKALDYQSSPLSESDYKRRSFTNNIIWPQFGLNDKVEAGAYSATRGLTQTQVPGSLGQFQTHLVKPLIRFMMMPYLRAQRTLHLARNVHVFHMQSIYVARQALHLVILLNDQVNPHTGPSDEQYKERITLEDELIHLIQDMKAWGFSQEMEERIHKIEENYVQFFRERFYFHTPRILRDDPVYQKALEYDKHTIEMRKFQQWKLGHCEVINDSQRMSLDDQQDDYSEAFIESVANSPAENVPVSSPHEHHYPRFAQNSDTDSQDTTLSPPVAVQVSNQRRRYRCIVCNSSFDRQSRADECRNNDLGIRPYECAGSWGDERCLIDGHSVATSSPSITPASHQLFTPSTPGEQFAAPPLHLPASPHQFTSLSSTFTSASPIKFVNQTTHYATVSATAHSDDPISSGPHESEDSRLRKRRRVLLTDAEDESDEKRLDDIPVKSELRPPKQAPSMWQLYFADWLQDHKARQPQNKLNIAQAAKEAGQIYKTLSAEAKEDLKKRVQQEKESRERRLAAWQRTLTPADIKRENKFRAAQRKAGLSRRANIKDPNSPKKPLSAYFLFLARIRSDPLLVDEVFGGETETTRQSVLAAQRWREMSDVEKKPFLTQAEHDKIQYDALRKVYEEKANMGSCSPARKQMTGTGYIVPQHSGTSEEPTAATMSDRSSMSESHAIMVAYEPEATISAGKTNTRATPMPMPVFSSSTRTIRQRAARKTARLPGGGDGLARSYPHAADSGAESADSDDEWVPGKSI</sequence>
<feature type="coiled-coil region" evidence="3">
    <location>
        <begin position="598"/>
        <end position="625"/>
    </location>
</feature>
<dbReference type="OrthoDB" id="5550281at2759"/>
<dbReference type="InterPro" id="IPR036910">
    <property type="entry name" value="HMG_box_dom_sf"/>
</dbReference>
<gene>
    <name evidence="6" type="ORF">M408DRAFT_308571</name>
</gene>
<dbReference type="STRING" id="933852.A0A0C3AJM1"/>
<reference evidence="7" key="2">
    <citation type="submission" date="2015-01" db="EMBL/GenBank/DDBJ databases">
        <title>Evolutionary Origins and Diversification of the Mycorrhizal Mutualists.</title>
        <authorList>
            <consortium name="DOE Joint Genome Institute"/>
            <consortium name="Mycorrhizal Genomics Consortium"/>
            <person name="Kohler A."/>
            <person name="Kuo A."/>
            <person name="Nagy L.G."/>
            <person name="Floudas D."/>
            <person name="Copeland A."/>
            <person name="Barry K.W."/>
            <person name="Cichocki N."/>
            <person name="Veneault-Fourrey C."/>
            <person name="LaButti K."/>
            <person name="Lindquist E.A."/>
            <person name="Lipzen A."/>
            <person name="Lundell T."/>
            <person name="Morin E."/>
            <person name="Murat C."/>
            <person name="Riley R."/>
            <person name="Ohm R."/>
            <person name="Sun H."/>
            <person name="Tunlid A."/>
            <person name="Henrissat B."/>
            <person name="Grigoriev I.V."/>
            <person name="Hibbett D.S."/>
            <person name="Martin F."/>
        </authorList>
    </citation>
    <scope>NUCLEOTIDE SEQUENCE [LARGE SCALE GENOMIC DNA]</scope>
    <source>
        <strain evidence="7">MAFF 305830</strain>
    </source>
</reference>
<dbReference type="SUPFAM" id="SSF47095">
    <property type="entry name" value="HMG-box"/>
    <property type="match status" value="2"/>
</dbReference>
<dbReference type="Proteomes" id="UP000054097">
    <property type="component" value="Unassembled WGS sequence"/>
</dbReference>
<evidence type="ECO:0000256" key="2">
    <source>
        <dbReference type="PROSITE-ProRule" id="PRU00267"/>
    </source>
</evidence>
<feature type="domain" description="HMG box" evidence="5">
    <location>
        <begin position="553"/>
        <end position="623"/>
    </location>
</feature>
<name>A0A0C3AJM1_SERVB</name>
<evidence type="ECO:0000256" key="1">
    <source>
        <dbReference type="ARBA" id="ARBA00023125"/>
    </source>
</evidence>
<feature type="region of interest" description="Disordered" evidence="4">
    <location>
        <begin position="793"/>
        <end position="858"/>
    </location>
</feature>
<dbReference type="EMBL" id="KN824454">
    <property type="protein sequence ID" value="KIM20259.1"/>
    <property type="molecule type" value="Genomic_DNA"/>
</dbReference>